<dbReference type="InterPro" id="IPR040198">
    <property type="entry name" value="Fido_containing"/>
</dbReference>
<sequence>MLNDRTAASWPAVGWESQPWQIPDAGAISRTRRRKHLGDYSAAIAPPIADQDPRLPTELLAESEDAAAQIVRFDEYSSARLGNHGEEIAPMAAVLLRSESAASSQIENLTVGARQLALAELGERSSRNASIVASNVRAMQAANELSEKIDESSILEMHRALLAGTQPDTAGQFRQQQVWIGGTGVGPHQAMFVPPHHSRVRDSIRDLVGFIAREDIPVLPQTAIAHAQFETIHPFTDGNGRTGRALMQAMLRQKELTQRVTVPVSAGLLTETDQYFDALMRFREGDPKPIVSCTNDAVFASIANGRLLVDELADIRAILRTRITARRDAAVWRLGDAVITQPVINTSWVASHLGVSWVAAQRAITQLADAGILVATSKQARNRTWECREVLQALDDFSARAGRRIRV</sequence>
<reference evidence="2 3" key="1">
    <citation type="submission" date="2023-05" db="EMBL/GenBank/DDBJ databases">
        <title>Lithophilousrod everest ZFBP1038 complete genpme.</title>
        <authorList>
            <person name="Tian M."/>
        </authorList>
    </citation>
    <scope>NUCLEOTIDE SEQUENCE [LARGE SCALE GENOMIC DNA]</scope>
    <source>
        <strain evidence="2 3">ZFBP1038</strain>
    </source>
</reference>
<dbReference type="SUPFAM" id="SSF140931">
    <property type="entry name" value="Fic-like"/>
    <property type="match status" value="1"/>
</dbReference>
<name>A0ABY8QVK2_9MICO</name>
<keyword evidence="3" id="KW-1185">Reference proteome</keyword>
<dbReference type="PROSITE" id="PS51459">
    <property type="entry name" value="FIDO"/>
    <property type="match status" value="1"/>
</dbReference>
<dbReference type="Gene3D" id="1.10.3290.10">
    <property type="entry name" value="Fido-like domain"/>
    <property type="match status" value="1"/>
</dbReference>
<gene>
    <name evidence="2" type="ORF">LWF01_00015</name>
</gene>
<protein>
    <submittedName>
        <fullName evidence="2">Fic family protein</fullName>
    </submittedName>
</protein>
<proteinExistence type="predicted"/>
<dbReference type="Proteomes" id="UP001209083">
    <property type="component" value="Chromosome"/>
</dbReference>
<feature type="domain" description="Fido" evidence="1">
    <location>
        <begin position="149"/>
        <end position="296"/>
    </location>
</feature>
<dbReference type="Pfam" id="PF02661">
    <property type="entry name" value="Fic"/>
    <property type="match status" value="1"/>
</dbReference>
<dbReference type="EMBL" id="CP090958">
    <property type="protein sequence ID" value="WGW12185.1"/>
    <property type="molecule type" value="Genomic_DNA"/>
</dbReference>
<evidence type="ECO:0000313" key="2">
    <source>
        <dbReference type="EMBL" id="WGW12185.1"/>
    </source>
</evidence>
<organism evidence="2 3">
    <name type="scientific">Saxibacter everestensis</name>
    <dbReference type="NCBI Taxonomy" id="2909229"/>
    <lineage>
        <taxon>Bacteria</taxon>
        <taxon>Bacillati</taxon>
        <taxon>Actinomycetota</taxon>
        <taxon>Actinomycetes</taxon>
        <taxon>Micrococcales</taxon>
        <taxon>Brevibacteriaceae</taxon>
        <taxon>Saxibacter</taxon>
    </lineage>
</organism>
<dbReference type="PANTHER" id="PTHR13504:SF38">
    <property type="entry name" value="FIDO DOMAIN-CONTAINING PROTEIN"/>
    <property type="match status" value="1"/>
</dbReference>
<evidence type="ECO:0000259" key="1">
    <source>
        <dbReference type="PROSITE" id="PS51459"/>
    </source>
</evidence>
<accession>A0ABY8QVK2</accession>
<dbReference type="InterPro" id="IPR036597">
    <property type="entry name" value="Fido-like_dom_sf"/>
</dbReference>
<evidence type="ECO:0000313" key="3">
    <source>
        <dbReference type="Proteomes" id="UP001209083"/>
    </source>
</evidence>
<dbReference type="PANTHER" id="PTHR13504">
    <property type="entry name" value="FIDO DOMAIN-CONTAINING PROTEIN DDB_G0283145"/>
    <property type="match status" value="1"/>
</dbReference>
<dbReference type="InterPro" id="IPR003812">
    <property type="entry name" value="Fido"/>
</dbReference>
<dbReference type="RefSeq" id="WP_349638984.1">
    <property type="nucleotide sequence ID" value="NZ_CP090958.1"/>
</dbReference>